<dbReference type="CDD" id="cd00054">
    <property type="entry name" value="EGF_CA"/>
    <property type="match status" value="1"/>
</dbReference>
<dbReference type="PRINTS" id="PR00010">
    <property type="entry name" value="EGFBLOOD"/>
</dbReference>
<reference evidence="9" key="1">
    <citation type="journal article" date="2023" name="Mol. Biol. Evol.">
        <title>Third-Generation Sequencing Reveals the Adaptive Role of the Epigenome in Three Deep-Sea Polychaetes.</title>
        <authorList>
            <person name="Perez M."/>
            <person name="Aroh O."/>
            <person name="Sun Y."/>
            <person name="Lan Y."/>
            <person name="Juniper S.K."/>
            <person name="Young C.R."/>
            <person name="Angers B."/>
            <person name="Qian P.Y."/>
        </authorList>
    </citation>
    <scope>NUCLEOTIDE SEQUENCE</scope>
    <source>
        <strain evidence="9">P08H-3</strain>
    </source>
</reference>
<keyword evidence="3" id="KW-0677">Repeat</keyword>
<comment type="caution">
    <text evidence="9">The sequence shown here is derived from an EMBL/GenBank/DDBJ whole genome shotgun (WGS) entry which is preliminary data.</text>
</comment>
<evidence type="ECO:0000256" key="1">
    <source>
        <dbReference type="ARBA" id="ARBA00022536"/>
    </source>
</evidence>
<gene>
    <name evidence="9" type="ORF">LSH36_730g01041</name>
</gene>
<evidence type="ECO:0000313" key="9">
    <source>
        <dbReference type="EMBL" id="KAK2144796.1"/>
    </source>
</evidence>
<sequence>MSFTAVGVLTFLLDITSCSDNPCQNGGECEDVQDDYVCYCLLGYIGDNCQFQGGVVNTTVCLTSSQSLDNDSSCAKAVDGSDANGLGTEWVIAGTNGAIGAYIVLHLVDKYNVIGIKYLQRCEPQMQFKKLIITLNDGTVKMMNTTCSGSTSDDCDNDRWETLMYDSAKSNIYLIKITILEVCSGQIQTNVGLRDVEILTTVGE</sequence>
<feature type="chain" id="PRO_5041912320" description="EGF-like domain-containing protein" evidence="7">
    <location>
        <begin position="19"/>
        <end position="204"/>
    </location>
</feature>
<dbReference type="EMBL" id="JAODUP010000730">
    <property type="protein sequence ID" value="KAK2144796.1"/>
    <property type="molecule type" value="Genomic_DNA"/>
</dbReference>
<proteinExistence type="predicted"/>
<evidence type="ECO:0000259" key="8">
    <source>
        <dbReference type="PROSITE" id="PS50026"/>
    </source>
</evidence>
<dbReference type="InterPro" id="IPR000742">
    <property type="entry name" value="EGF"/>
</dbReference>
<keyword evidence="4 6" id="KW-1015">Disulfide bond</keyword>
<dbReference type="GO" id="GO:0071944">
    <property type="term" value="C:cell periphery"/>
    <property type="evidence" value="ECO:0007669"/>
    <property type="project" value="UniProtKB-ARBA"/>
</dbReference>
<keyword evidence="1 6" id="KW-0245">EGF-like domain</keyword>
<dbReference type="PROSITE" id="PS01186">
    <property type="entry name" value="EGF_2"/>
    <property type="match status" value="1"/>
</dbReference>
<dbReference type="AlphaFoldDB" id="A0AAD9J193"/>
<evidence type="ECO:0000256" key="3">
    <source>
        <dbReference type="ARBA" id="ARBA00022737"/>
    </source>
</evidence>
<evidence type="ECO:0000256" key="6">
    <source>
        <dbReference type="PROSITE-ProRule" id="PRU00076"/>
    </source>
</evidence>
<dbReference type="PROSITE" id="PS00022">
    <property type="entry name" value="EGF_1"/>
    <property type="match status" value="1"/>
</dbReference>
<keyword evidence="5" id="KW-0325">Glycoprotein</keyword>
<feature type="signal peptide" evidence="7">
    <location>
        <begin position="1"/>
        <end position="18"/>
    </location>
</feature>
<comment type="caution">
    <text evidence="6">Lacks conserved residue(s) required for the propagation of feature annotation.</text>
</comment>
<dbReference type="PROSITE" id="PS50026">
    <property type="entry name" value="EGF_3"/>
    <property type="match status" value="1"/>
</dbReference>
<dbReference type="InterPro" id="IPR000152">
    <property type="entry name" value="EGF-type_Asp/Asn_hydroxyl_site"/>
</dbReference>
<name>A0AAD9J193_9ANNE</name>
<dbReference type="Gene3D" id="2.10.25.10">
    <property type="entry name" value="Laminin"/>
    <property type="match status" value="1"/>
</dbReference>
<dbReference type="Proteomes" id="UP001208570">
    <property type="component" value="Unassembled WGS sequence"/>
</dbReference>
<dbReference type="FunFam" id="2.10.25.10:FF:000185">
    <property type="entry name" value="basement membrane-specific heparan sulfate proteoglycan core protein-like"/>
    <property type="match status" value="1"/>
</dbReference>
<dbReference type="SMART" id="SM00179">
    <property type="entry name" value="EGF_CA"/>
    <property type="match status" value="1"/>
</dbReference>
<dbReference type="Pfam" id="PF00008">
    <property type="entry name" value="EGF"/>
    <property type="match status" value="1"/>
</dbReference>
<evidence type="ECO:0000256" key="4">
    <source>
        <dbReference type="ARBA" id="ARBA00023157"/>
    </source>
</evidence>
<keyword evidence="10" id="KW-1185">Reference proteome</keyword>
<evidence type="ECO:0000313" key="10">
    <source>
        <dbReference type="Proteomes" id="UP001208570"/>
    </source>
</evidence>
<dbReference type="SUPFAM" id="SSF57196">
    <property type="entry name" value="EGF/Laminin"/>
    <property type="match status" value="1"/>
</dbReference>
<dbReference type="InterPro" id="IPR001881">
    <property type="entry name" value="EGF-like_Ca-bd_dom"/>
</dbReference>
<accession>A0AAD9J193</accession>
<feature type="domain" description="EGF-like" evidence="8">
    <location>
        <begin position="14"/>
        <end position="50"/>
    </location>
</feature>
<dbReference type="PROSITE" id="PS00010">
    <property type="entry name" value="ASX_HYDROXYL"/>
    <property type="match status" value="1"/>
</dbReference>
<dbReference type="SMART" id="SM00181">
    <property type="entry name" value="EGF"/>
    <property type="match status" value="1"/>
</dbReference>
<feature type="disulfide bond" evidence="6">
    <location>
        <begin position="40"/>
        <end position="49"/>
    </location>
</feature>
<protein>
    <recommendedName>
        <fullName evidence="8">EGF-like domain-containing protein</fullName>
    </recommendedName>
</protein>
<evidence type="ECO:0000256" key="2">
    <source>
        <dbReference type="ARBA" id="ARBA00022729"/>
    </source>
</evidence>
<keyword evidence="2 7" id="KW-0732">Signal</keyword>
<dbReference type="GO" id="GO:0005509">
    <property type="term" value="F:calcium ion binding"/>
    <property type="evidence" value="ECO:0007669"/>
    <property type="project" value="InterPro"/>
</dbReference>
<evidence type="ECO:0000256" key="7">
    <source>
        <dbReference type="SAM" id="SignalP"/>
    </source>
</evidence>
<evidence type="ECO:0000256" key="5">
    <source>
        <dbReference type="ARBA" id="ARBA00023180"/>
    </source>
</evidence>
<organism evidence="9 10">
    <name type="scientific">Paralvinella palmiformis</name>
    <dbReference type="NCBI Taxonomy" id="53620"/>
    <lineage>
        <taxon>Eukaryota</taxon>
        <taxon>Metazoa</taxon>
        <taxon>Spiralia</taxon>
        <taxon>Lophotrochozoa</taxon>
        <taxon>Annelida</taxon>
        <taxon>Polychaeta</taxon>
        <taxon>Sedentaria</taxon>
        <taxon>Canalipalpata</taxon>
        <taxon>Terebellida</taxon>
        <taxon>Terebelliformia</taxon>
        <taxon>Alvinellidae</taxon>
        <taxon>Paralvinella</taxon>
    </lineage>
</organism>